<comment type="caution">
    <text evidence="1">The sequence shown here is derived from an EMBL/GenBank/DDBJ whole genome shotgun (WGS) entry which is preliminary data.</text>
</comment>
<gene>
    <name evidence="1" type="ORF">F4821DRAFT_23068</name>
</gene>
<accession>A0ACC0CMS5</accession>
<protein>
    <submittedName>
        <fullName evidence="1">Heterokaryon incompatibility protein-domain-containing protein</fullName>
    </submittedName>
</protein>
<keyword evidence="2" id="KW-1185">Reference proteome</keyword>
<evidence type="ECO:0000313" key="2">
    <source>
        <dbReference type="Proteomes" id="UP001497680"/>
    </source>
</evidence>
<evidence type="ECO:0000313" key="1">
    <source>
        <dbReference type="EMBL" id="KAI6081656.1"/>
    </source>
</evidence>
<dbReference type="EMBL" id="MU394389">
    <property type="protein sequence ID" value="KAI6081656.1"/>
    <property type="molecule type" value="Genomic_DNA"/>
</dbReference>
<reference evidence="1 2" key="1">
    <citation type="journal article" date="2022" name="New Phytol.">
        <title>Ecological generalism drives hyperdiversity of secondary metabolite gene clusters in xylarialean endophytes.</title>
        <authorList>
            <person name="Franco M.E.E."/>
            <person name="Wisecaver J.H."/>
            <person name="Arnold A.E."/>
            <person name="Ju Y.M."/>
            <person name="Slot J.C."/>
            <person name="Ahrendt S."/>
            <person name="Moore L.P."/>
            <person name="Eastman K.E."/>
            <person name="Scott K."/>
            <person name="Konkel Z."/>
            <person name="Mondo S.J."/>
            <person name="Kuo A."/>
            <person name="Hayes R.D."/>
            <person name="Haridas S."/>
            <person name="Andreopoulos B."/>
            <person name="Riley R."/>
            <person name="LaButti K."/>
            <person name="Pangilinan J."/>
            <person name="Lipzen A."/>
            <person name="Amirebrahimi M."/>
            <person name="Yan J."/>
            <person name="Adam C."/>
            <person name="Keymanesh K."/>
            <person name="Ng V."/>
            <person name="Louie K."/>
            <person name="Northen T."/>
            <person name="Drula E."/>
            <person name="Henrissat B."/>
            <person name="Hsieh H.M."/>
            <person name="Youens-Clark K."/>
            <person name="Lutzoni F."/>
            <person name="Miadlikowska J."/>
            <person name="Eastwood D.C."/>
            <person name="Hamelin R.C."/>
            <person name="Grigoriev I.V."/>
            <person name="U'Ren J.M."/>
        </authorList>
    </citation>
    <scope>NUCLEOTIDE SEQUENCE [LARGE SCALE GENOMIC DNA]</scope>
    <source>
        <strain evidence="1 2">ER1909</strain>
    </source>
</reference>
<organism evidence="1 2">
    <name type="scientific">Hypoxylon rubiginosum</name>
    <dbReference type="NCBI Taxonomy" id="110542"/>
    <lineage>
        <taxon>Eukaryota</taxon>
        <taxon>Fungi</taxon>
        <taxon>Dikarya</taxon>
        <taxon>Ascomycota</taxon>
        <taxon>Pezizomycotina</taxon>
        <taxon>Sordariomycetes</taxon>
        <taxon>Xylariomycetidae</taxon>
        <taxon>Xylariales</taxon>
        <taxon>Hypoxylaceae</taxon>
        <taxon>Hypoxylon</taxon>
    </lineage>
</organism>
<dbReference type="Proteomes" id="UP001497680">
    <property type="component" value="Unassembled WGS sequence"/>
</dbReference>
<name>A0ACC0CMS5_9PEZI</name>
<sequence length="742" mass="84717">MLCERCQNFDIQAFSRNAYPYRGYLLSAIGQSAREGCSFCNLLLHYAGISISSACDSSFLWRDWVHFSVVREANSTSTGFEDDGGLNISYLHVEFDFTDTELDLHVAADEGTPARDRRDITGRIVETGCLTERDIGFAKAWLANCDLDHPACHSTLFDTQTIDVANTPLPSRCIEIRDLGAMNSEGASSSSRMTESVLWDWRLSETSGQTGQYIILSHRWNEATEAYKTTRSNYSRRLEDIKHESPEMDLSPLFMDVCRLANRFHIRYVWIDTICIIQDDANDWKRESAKMADYYQQAWLTICATITAPHGGLITSMEAEDLPRVSRLPYRNKGGQQEGYFYVQCRHKDFIEAYKSSVTLSELLDRGWVHQEWTLSRRILTFSTLGIFLECQSSDPQAVFGDMVSMMTQRPGFGVQGRTGLDIGSKSRREPWLPSEPVGIEKILDDWGTTIERFSALRLTKTSQDMLVAIAGVAREVSRAIDSWRDRTPETRDKDACTIGHTRKYVCGIFMQYLWASLLWECTQLEDATRIKINGIPTWSWASIGGSKINFPSVWYRNTKVCNIFEAITIPVDELTWQPDFSRPMVNTIPEDEFGNDNRFVVLGIQAILQPVRIDEVFTSLGDAYRAGRVTCTYKEDNETWRRVSIPSNPNLIAGWASLEDPSYQTPAARRSSLEGIHALYIGKLNRQNEGWYQYVFKVLYLRPVERQGFTNCFERIGVGRLFGPDVERFFDAEEKTQIYLV</sequence>
<proteinExistence type="predicted"/>